<comment type="caution">
    <text evidence="1">The sequence shown here is derived from an EMBL/GenBank/DDBJ whole genome shotgun (WGS) entry which is preliminary data.</text>
</comment>
<dbReference type="EMBL" id="JANPWB010000005">
    <property type="protein sequence ID" value="KAJ1186401.1"/>
    <property type="molecule type" value="Genomic_DNA"/>
</dbReference>
<organism evidence="1 2">
    <name type="scientific">Pleurodeles waltl</name>
    <name type="common">Iberian ribbed newt</name>
    <dbReference type="NCBI Taxonomy" id="8319"/>
    <lineage>
        <taxon>Eukaryota</taxon>
        <taxon>Metazoa</taxon>
        <taxon>Chordata</taxon>
        <taxon>Craniata</taxon>
        <taxon>Vertebrata</taxon>
        <taxon>Euteleostomi</taxon>
        <taxon>Amphibia</taxon>
        <taxon>Batrachia</taxon>
        <taxon>Caudata</taxon>
        <taxon>Salamandroidea</taxon>
        <taxon>Salamandridae</taxon>
        <taxon>Pleurodelinae</taxon>
        <taxon>Pleurodeles</taxon>
    </lineage>
</organism>
<dbReference type="AlphaFoldDB" id="A0AAV7UDK3"/>
<accession>A0AAV7UDK3</accession>
<protein>
    <recommendedName>
        <fullName evidence="3">Reverse transcriptase domain-containing protein</fullName>
    </recommendedName>
</protein>
<name>A0AAV7UDK3_PLEWA</name>
<evidence type="ECO:0000313" key="1">
    <source>
        <dbReference type="EMBL" id="KAJ1186401.1"/>
    </source>
</evidence>
<sequence length="255" mass="27715">MGDKASKTLHWLCTPLPRTAGARATYLEMGEGSQEMGSKPEVNMFTAYYSRLYGPDLVDGFPPVSGRPASAVPAPIILLILGGTGHLRGVALVQLEVGKVQGPNNFPAEFLHLILPKMGPLLLQTFNEALMRGELTHDLRVGETVVIPKPGLSGARCKKFRLNSGVIIWARMLANQLMGVIECIIHINQSGFMPHQATQHNIFKAHSAIELSSRLSGHQALLLVDFQKACDSVDWDCLFALLTRFGCGPKFVSSA</sequence>
<evidence type="ECO:0008006" key="3">
    <source>
        <dbReference type="Google" id="ProtNLM"/>
    </source>
</evidence>
<reference evidence="1" key="1">
    <citation type="journal article" date="2022" name="bioRxiv">
        <title>Sequencing and chromosome-scale assembly of the giantPleurodeles waltlgenome.</title>
        <authorList>
            <person name="Brown T."/>
            <person name="Elewa A."/>
            <person name="Iarovenko S."/>
            <person name="Subramanian E."/>
            <person name="Araus A.J."/>
            <person name="Petzold A."/>
            <person name="Susuki M."/>
            <person name="Suzuki K.-i.T."/>
            <person name="Hayashi T."/>
            <person name="Toyoda A."/>
            <person name="Oliveira C."/>
            <person name="Osipova E."/>
            <person name="Leigh N.D."/>
            <person name="Simon A."/>
            <person name="Yun M.H."/>
        </authorList>
    </citation>
    <scope>NUCLEOTIDE SEQUENCE</scope>
    <source>
        <strain evidence="1">20211129_DDA</strain>
        <tissue evidence="1">Liver</tissue>
    </source>
</reference>
<gene>
    <name evidence="1" type="ORF">NDU88_003182</name>
</gene>
<proteinExistence type="predicted"/>
<dbReference type="Proteomes" id="UP001066276">
    <property type="component" value="Chromosome 3_1"/>
</dbReference>
<dbReference type="PANTHER" id="PTHR19446">
    <property type="entry name" value="REVERSE TRANSCRIPTASES"/>
    <property type="match status" value="1"/>
</dbReference>
<evidence type="ECO:0000313" key="2">
    <source>
        <dbReference type="Proteomes" id="UP001066276"/>
    </source>
</evidence>
<keyword evidence="2" id="KW-1185">Reference proteome</keyword>